<protein>
    <submittedName>
        <fullName evidence="1">10754_t:CDS:1</fullName>
    </submittedName>
</protein>
<gene>
    <name evidence="1" type="ORF">ACOLOM_LOCUS4636</name>
</gene>
<organism evidence="1 2">
    <name type="scientific">Acaulospora colombiana</name>
    <dbReference type="NCBI Taxonomy" id="27376"/>
    <lineage>
        <taxon>Eukaryota</taxon>
        <taxon>Fungi</taxon>
        <taxon>Fungi incertae sedis</taxon>
        <taxon>Mucoromycota</taxon>
        <taxon>Glomeromycotina</taxon>
        <taxon>Glomeromycetes</taxon>
        <taxon>Diversisporales</taxon>
        <taxon>Acaulosporaceae</taxon>
        <taxon>Acaulospora</taxon>
    </lineage>
</organism>
<accession>A0ACA9LRW5</accession>
<proteinExistence type="predicted"/>
<comment type="caution">
    <text evidence="1">The sequence shown here is derived from an EMBL/GenBank/DDBJ whole genome shotgun (WGS) entry which is preliminary data.</text>
</comment>
<keyword evidence="2" id="KW-1185">Reference proteome</keyword>
<reference evidence="1" key="1">
    <citation type="submission" date="2021-06" db="EMBL/GenBank/DDBJ databases">
        <authorList>
            <person name="Kallberg Y."/>
            <person name="Tangrot J."/>
            <person name="Rosling A."/>
        </authorList>
    </citation>
    <scope>NUCLEOTIDE SEQUENCE</scope>
    <source>
        <strain evidence="1">CL356</strain>
    </source>
</reference>
<dbReference type="Proteomes" id="UP000789525">
    <property type="component" value="Unassembled WGS sequence"/>
</dbReference>
<evidence type="ECO:0000313" key="2">
    <source>
        <dbReference type="Proteomes" id="UP000789525"/>
    </source>
</evidence>
<evidence type="ECO:0000313" key="1">
    <source>
        <dbReference type="EMBL" id="CAG8545413.1"/>
    </source>
</evidence>
<name>A0ACA9LRW5_9GLOM</name>
<sequence>MQNAHEEVKKLLRASEKVTLVIDTNPGSASTGSTTSPTRNNFLRPTRRVIAVVIHEEQDGQIGALFIFKWTKSEPPSLVLVATLAIGPDFEINLAQVSSSALGVPAQPDATITTKRPDCLVDVHSEGEELSFMCPEAEAVALREECSRFKLPQEQDPPQATHSWMAAYSPSTVDRRMPNYCTDLSKDLRRLHHGPSLSSAFAGVPGDEDADAVLIRDDWVLKRVRERKDEYASTHSIRIRVGTFNVNGQNPHASIRSWINGHDEPSERLSLDGNTDPDIFIFGFQELDLSTGALLYSTSNLLEIAWTDAIIAALGQKAILYTKVVVSHLIFIVYLHLRREITTSSLGVGLMGLMVIYSLLAAGDGFLERRNADYLDICHRLQFPLNPATPAEATDEARAISCSIFESDVLIWLVNLNYRIDIPLEEVVTLKRSPLKPYNRSTLLKFDEVCFSQALSQGPMLTNCLSSLLPSEMEEYSKYLKSKTTYRYFINTKNFDLRRRPAWTDRILYSAYPFASIQQLSYQSHPDVTLSDHRPVSADFLVQVNSVDPELHTRTVVNTLRQIKDYNTQSRASSKLQLSTKQINLGDIRPALLLPNETMTVSLEAVVKDSIAEKFQSESTLETTLIIHVEHGLDYFVAVTAHFMPTCFVRTIDSLVRLPKSARASGDLPALAESRASTIPKEFMRIIDWLMGHPLNEIASTLFMSHSDPKLLYQIREALDTGDPFPFEKEPEWKEGEITLAFGETLVHFLRSLPEPLVPLEAHPLIADVLMEDNTEFLDKLPHSSVNSSVNASSEEEADRIDRDGRFIDTPQETGVHHPFPNDVNEYGH</sequence>
<dbReference type="EMBL" id="CAJVPT010007820">
    <property type="protein sequence ID" value="CAG8545413.1"/>
    <property type="molecule type" value="Genomic_DNA"/>
</dbReference>